<sequence length="204" mass="20487">MRARGRPLLLARRGLAAALLLTALALFLRPGTGDPGVLTVVSAHDIAAGSTIDDADVRVVAMPAAVRPSGAFEAADPVRGRLLSGAARAGEPITDARLLGLPGTGDPRLSTVPVRLADAGVAALLRPGSRVDVVAAEDGERGRRVLASMATVVTVVTVSTADAGARHPPGSSATGPLLLLSLPPETATQVAGASLGRPVTVTLR</sequence>
<dbReference type="Proteomes" id="UP001501116">
    <property type="component" value="Unassembled WGS sequence"/>
</dbReference>
<dbReference type="InterPro" id="IPR013974">
    <property type="entry name" value="SAF"/>
</dbReference>
<name>A0ABN2RNB7_9PSEU</name>
<accession>A0ABN2RNB7</accession>
<reference evidence="2 3" key="1">
    <citation type="journal article" date="2019" name="Int. J. Syst. Evol. Microbiol.">
        <title>The Global Catalogue of Microorganisms (GCM) 10K type strain sequencing project: providing services to taxonomists for standard genome sequencing and annotation.</title>
        <authorList>
            <consortium name="The Broad Institute Genomics Platform"/>
            <consortium name="The Broad Institute Genome Sequencing Center for Infectious Disease"/>
            <person name="Wu L."/>
            <person name="Ma J."/>
        </authorList>
    </citation>
    <scope>NUCLEOTIDE SEQUENCE [LARGE SCALE GENOMIC DNA]</scope>
    <source>
        <strain evidence="2 3">JCM 14545</strain>
    </source>
</reference>
<protein>
    <submittedName>
        <fullName evidence="2">SAF domain-containing protein</fullName>
    </submittedName>
</protein>
<comment type="caution">
    <text evidence="2">The sequence shown here is derived from an EMBL/GenBank/DDBJ whole genome shotgun (WGS) entry which is preliminary data.</text>
</comment>
<gene>
    <name evidence="2" type="ORF">GCM10009754_53150</name>
</gene>
<dbReference type="SMART" id="SM00858">
    <property type="entry name" value="SAF"/>
    <property type="match status" value="1"/>
</dbReference>
<proteinExistence type="predicted"/>
<feature type="domain" description="SAF" evidence="1">
    <location>
        <begin position="37"/>
        <end position="99"/>
    </location>
</feature>
<dbReference type="Pfam" id="PF08666">
    <property type="entry name" value="SAF"/>
    <property type="match status" value="1"/>
</dbReference>
<dbReference type="EMBL" id="BAAANN010000022">
    <property type="protein sequence ID" value="GAA1972032.1"/>
    <property type="molecule type" value="Genomic_DNA"/>
</dbReference>
<evidence type="ECO:0000313" key="3">
    <source>
        <dbReference type="Proteomes" id="UP001501116"/>
    </source>
</evidence>
<keyword evidence="3" id="KW-1185">Reference proteome</keyword>
<evidence type="ECO:0000259" key="1">
    <source>
        <dbReference type="SMART" id="SM00858"/>
    </source>
</evidence>
<evidence type="ECO:0000313" key="2">
    <source>
        <dbReference type="EMBL" id="GAA1972032.1"/>
    </source>
</evidence>
<dbReference type="CDD" id="cd11614">
    <property type="entry name" value="SAF_CpaB_FlgA_like"/>
    <property type="match status" value="1"/>
</dbReference>
<organism evidence="2 3">
    <name type="scientific">Amycolatopsis minnesotensis</name>
    <dbReference type="NCBI Taxonomy" id="337894"/>
    <lineage>
        <taxon>Bacteria</taxon>
        <taxon>Bacillati</taxon>
        <taxon>Actinomycetota</taxon>
        <taxon>Actinomycetes</taxon>
        <taxon>Pseudonocardiales</taxon>
        <taxon>Pseudonocardiaceae</taxon>
        <taxon>Amycolatopsis</taxon>
    </lineage>
</organism>